<dbReference type="Proteomes" id="UP001233673">
    <property type="component" value="Unassembled WGS sequence"/>
</dbReference>
<comment type="similarity">
    <text evidence="1">Belongs to the GcvT family.</text>
</comment>
<feature type="domain" description="FAD dependent oxidoreductase central" evidence="5">
    <location>
        <begin position="380"/>
        <end position="435"/>
    </location>
</feature>
<dbReference type="RefSeq" id="WP_306001659.1">
    <property type="nucleotide sequence ID" value="NZ_JASNFN010000037.1"/>
</dbReference>
<dbReference type="Gene3D" id="3.30.70.1400">
    <property type="entry name" value="Aminomethyltransferase beta-barrel domains"/>
    <property type="match status" value="1"/>
</dbReference>
<dbReference type="Gene3D" id="3.50.50.60">
    <property type="entry name" value="FAD/NAD(P)-binding domain"/>
    <property type="match status" value="1"/>
</dbReference>
<dbReference type="Pfam" id="PF08669">
    <property type="entry name" value="GCV_T_C"/>
    <property type="match status" value="1"/>
</dbReference>
<dbReference type="Pfam" id="PF01266">
    <property type="entry name" value="DAO"/>
    <property type="match status" value="1"/>
</dbReference>
<dbReference type="SUPFAM" id="SSF103025">
    <property type="entry name" value="Folate-binding domain"/>
    <property type="match status" value="1"/>
</dbReference>
<dbReference type="EMBL" id="JASNFN010000037">
    <property type="protein sequence ID" value="MDP5185132.1"/>
    <property type="molecule type" value="Genomic_DNA"/>
</dbReference>
<dbReference type="InterPro" id="IPR036188">
    <property type="entry name" value="FAD/NAD-bd_sf"/>
</dbReference>
<sequence>MPQRTKGVAMDMAPRRTSPRVVVIGAGIVGCSLADELTARGWTDVTVLDRGPLFAAGGSSSHAPGLVFQTNPSKTLAEFASYTVGKLGNLALDGEPVFRPVGGLEVATTPERWADLARRHGLATSWGIEARLVDPGECARLHPLLDPGAVLGGLHVPSDGLAHAVPAGEAQARRAIERGARFLARHRVTGVFSAAGRVSGVDTDQGFVPADVVVCAAGFWGPDVGALAGLTVPLQPLAHQYATTAPVPALAGAVREISAPILRHQDADLYYREHGDRIGIGSYGHRPMPVTAQDAEAHANSCLPFTPDDFADAWKQSLALLPGLAGTEVAAGINGVFSFTPDGMPLLGEHRDLPGFWVAEAVWVTHSAGVAKALAEWLVEGQPRTDVHECDLHRFTDVQLSPEYVAGRGAQQFVEVYDIVHPLDPPAVLRPLRTSPFWVRQQELGAVLTEVGGWERPLWFESNAPLAEGLDLPPRDAWASRWWSPTVAAEALATRRHGAMYDMTPLTRIEVTGRGAPDFLQRLTTNDVAKPVGRVTYTLLLDAAGGIRSDLTVARLGEHRFQVGANGPLDLDWFRQHAPDDGSVQLRDTTAGTCGIGLWGPRARDVLQPLTSSDVSHEAFGYFRARELSVGGVPVTALRVSYVGELGWELYTDVATGLRLWDVLWDAGQRHGLVAAGRRAFDSLRLEKGYRAWGIDMTAEHDPVEAGLSFAVRQGKDFVGRAALEHRPHDRRLACLTLDDPATTVLGREPVRIDGTPVGHVTSAGFGCTIGRSIAYAWLPASHAEPGTAVTIDWFGNPVAATVAAEPLVDPSGTRMRC</sequence>
<dbReference type="PANTHER" id="PTHR43757">
    <property type="entry name" value="AMINOMETHYLTRANSFERASE"/>
    <property type="match status" value="1"/>
</dbReference>
<feature type="domain" description="Aminomethyltransferase C-terminal" evidence="4">
    <location>
        <begin position="731"/>
        <end position="810"/>
    </location>
</feature>
<dbReference type="SUPFAM" id="SSF54373">
    <property type="entry name" value="FAD-linked reductases, C-terminal domain"/>
    <property type="match status" value="1"/>
</dbReference>
<dbReference type="InterPro" id="IPR006076">
    <property type="entry name" value="FAD-dep_OxRdtase"/>
</dbReference>
<protein>
    <submittedName>
        <fullName evidence="6">FAD-dependent oxidoreductase</fullName>
    </submittedName>
</protein>
<name>A0ABT9IHS0_9ACTN</name>
<dbReference type="Gene3D" id="3.30.1360.120">
    <property type="entry name" value="Probable tRNA modification gtpase trme, domain 1"/>
    <property type="match status" value="1"/>
</dbReference>
<dbReference type="SUPFAM" id="SSF101790">
    <property type="entry name" value="Aminomethyltransferase beta-barrel domain"/>
    <property type="match status" value="1"/>
</dbReference>
<dbReference type="Gene3D" id="3.30.9.10">
    <property type="entry name" value="D-Amino Acid Oxidase, subunit A, domain 2"/>
    <property type="match status" value="1"/>
</dbReference>
<evidence type="ECO:0000313" key="6">
    <source>
        <dbReference type="EMBL" id="MDP5185132.1"/>
    </source>
</evidence>
<evidence type="ECO:0000259" key="4">
    <source>
        <dbReference type="Pfam" id="PF08669"/>
    </source>
</evidence>
<dbReference type="InterPro" id="IPR027266">
    <property type="entry name" value="TrmE/GcvT-like"/>
</dbReference>
<dbReference type="Gene3D" id="2.40.30.110">
    <property type="entry name" value="Aminomethyltransferase beta-barrel domains"/>
    <property type="match status" value="1"/>
</dbReference>
<evidence type="ECO:0000313" key="7">
    <source>
        <dbReference type="Proteomes" id="UP001233673"/>
    </source>
</evidence>
<dbReference type="SUPFAM" id="SSF51905">
    <property type="entry name" value="FAD/NAD(P)-binding domain"/>
    <property type="match status" value="1"/>
</dbReference>
<feature type="domain" description="FAD dependent oxidoreductase" evidence="2">
    <location>
        <begin position="20"/>
        <end position="377"/>
    </location>
</feature>
<dbReference type="PANTHER" id="PTHR43757:SF2">
    <property type="entry name" value="AMINOMETHYLTRANSFERASE, MITOCHONDRIAL"/>
    <property type="match status" value="1"/>
</dbReference>
<dbReference type="InterPro" id="IPR032503">
    <property type="entry name" value="FAO_M"/>
</dbReference>
<dbReference type="PROSITE" id="PS51257">
    <property type="entry name" value="PROKAR_LIPOPROTEIN"/>
    <property type="match status" value="1"/>
</dbReference>
<feature type="domain" description="GCVT N-terminal" evidence="3">
    <location>
        <begin position="440"/>
        <end position="714"/>
    </location>
</feature>
<accession>A0ABT9IHS0</accession>
<proteinExistence type="inferred from homology"/>
<reference evidence="7" key="1">
    <citation type="submission" date="2023-05" db="EMBL/GenBank/DDBJ databases">
        <title>Draft genome of Pseudofrankia sp. BMG5.37.</title>
        <authorList>
            <person name="Gtari M."/>
            <person name="Ghodhbane F."/>
            <person name="Sbissi I."/>
        </authorList>
    </citation>
    <scope>NUCLEOTIDE SEQUENCE [LARGE SCALE GENOMIC DNA]</scope>
    <source>
        <strain evidence="7">BMG 814</strain>
    </source>
</reference>
<evidence type="ECO:0000259" key="3">
    <source>
        <dbReference type="Pfam" id="PF01571"/>
    </source>
</evidence>
<evidence type="ECO:0000256" key="1">
    <source>
        <dbReference type="ARBA" id="ARBA00008609"/>
    </source>
</evidence>
<dbReference type="Pfam" id="PF01571">
    <property type="entry name" value="GCV_T"/>
    <property type="match status" value="1"/>
</dbReference>
<evidence type="ECO:0000259" key="5">
    <source>
        <dbReference type="Pfam" id="PF16350"/>
    </source>
</evidence>
<dbReference type="Pfam" id="PF16350">
    <property type="entry name" value="FAO_M"/>
    <property type="match status" value="1"/>
</dbReference>
<organism evidence="6 7">
    <name type="scientific">Blastococcus carthaginiensis</name>
    <dbReference type="NCBI Taxonomy" id="3050034"/>
    <lineage>
        <taxon>Bacteria</taxon>
        <taxon>Bacillati</taxon>
        <taxon>Actinomycetota</taxon>
        <taxon>Actinomycetes</taxon>
        <taxon>Geodermatophilales</taxon>
        <taxon>Geodermatophilaceae</taxon>
        <taxon>Blastococcus</taxon>
    </lineage>
</organism>
<dbReference type="InterPro" id="IPR006222">
    <property type="entry name" value="GCVT_N"/>
</dbReference>
<keyword evidence="7" id="KW-1185">Reference proteome</keyword>
<evidence type="ECO:0000259" key="2">
    <source>
        <dbReference type="Pfam" id="PF01266"/>
    </source>
</evidence>
<gene>
    <name evidence="6" type="ORF">QOZ88_21070</name>
</gene>
<dbReference type="InterPro" id="IPR013977">
    <property type="entry name" value="GcvT_C"/>
</dbReference>
<dbReference type="InterPro" id="IPR029043">
    <property type="entry name" value="GcvT/YgfZ_C"/>
</dbReference>
<dbReference type="InterPro" id="IPR028896">
    <property type="entry name" value="GcvT/YgfZ/DmdA"/>
</dbReference>
<comment type="caution">
    <text evidence="6">The sequence shown here is derived from an EMBL/GenBank/DDBJ whole genome shotgun (WGS) entry which is preliminary data.</text>
</comment>